<sequence length="85" mass="9610">MNISRAEQRVLHALAQGGCISRIYDGRGRIAEVLCFTRDGHVLSDCDLAVFNKLLRKRLIESKASSPYRISHAGRRSVRSQLDNR</sequence>
<dbReference type="InterPro" id="IPR018654">
    <property type="entry name" value="YjhX_toxin"/>
</dbReference>
<dbReference type="AlphaFoldDB" id="A0A3S0S8J0"/>
<evidence type="ECO:0000313" key="3">
    <source>
        <dbReference type="Proteomes" id="UP000278081"/>
    </source>
</evidence>
<dbReference type="Pfam" id="PF09857">
    <property type="entry name" value="YjhX_toxin"/>
    <property type="match status" value="1"/>
</dbReference>
<dbReference type="HAMAP" id="MF_00827">
    <property type="entry name" value="UPF0386"/>
    <property type="match status" value="1"/>
</dbReference>
<gene>
    <name evidence="2" type="ORF">EFR84_22705</name>
</gene>
<dbReference type="EMBL" id="RJTJ01000022">
    <property type="protein sequence ID" value="RUM01286.1"/>
    <property type="molecule type" value="Genomic_DNA"/>
</dbReference>
<name>A0A3S0S8J0_9HYPH</name>
<dbReference type="RefSeq" id="WP_097622878.1">
    <property type="nucleotide sequence ID" value="NZ_ML133769.1"/>
</dbReference>
<protein>
    <recommendedName>
        <fullName evidence="1">UPF0386 protein EFR84_22705</fullName>
    </recommendedName>
</protein>
<comment type="similarity">
    <text evidence="1">Belongs to the UPF0386 family.</text>
</comment>
<evidence type="ECO:0000256" key="1">
    <source>
        <dbReference type="HAMAP-Rule" id="MF_00827"/>
    </source>
</evidence>
<comment type="caution">
    <text evidence="2">The sequence shown here is derived from an EMBL/GenBank/DDBJ whole genome shotgun (WGS) entry which is preliminary data.</text>
</comment>
<evidence type="ECO:0000313" key="2">
    <source>
        <dbReference type="EMBL" id="RUM01286.1"/>
    </source>
</evidence>
<dbReference type="Proteomes" id="UP000278081">
    <property type="component" value="Unassembled WGS sequence"/>
</dbReference>
<reference evidence="2 3" key="1">
    <citation type="submission" date="2018-11" db="EMBL/GenBank/DDBJ databases">
        <title>Rhizobium chutanense sp. nov., isolated from root nodules of Phaseolus vulgaris in China.</title>
        <authorList>
            <person name="Huo Y."/>
        </authorList>
    </citation>
    <scope>NUCLEOTIDE SEQUENCE [LARGE SCALE GENOMIC DNA]</scope>
    <source>
        <strain evidence="2 3">C16</strain>
    </source>
</reference>
<organism evidence="2 3">
    <name type="scientific">Rhizobium chutanense</name>
    <dbReference type="NCBI Taxonomy" id="2035448"/>
    <lineage>
        <taxon>Bacteria</taxon>
        <taxon>Pseudomonadati</taxon>
        <taxon>Pseudomonadota</taxon>
        <taxon>Alphaproteobacteria</taxon>
        <taxon>Hyphomicrobiales</taxon>
        <taxon>Rhizobiaceae</taxon>
        <taxon>Rhizobium/Agrobacterium group</taxon>
        <taxon>Rhizobium</taxon>
    </lineage>
</organism>
<proteinExistence type="inferred from homology"/>
<dbReference type="NCBIfam" id="NF010240">
    <property type="entry name" value="PRK13687.1"/>
    <property type="match status" value="1"/>
</dbReference>
<dbReference type="OrthoDB" id="7204880at2"/>
<accession>A0A3S0S8J0</accession>